<gene>
    <name evidence="1" type="ORF">SAE02_46520</name>
</gene>
<protein>
    <submittedName>
        <fullName evidence="1">Uncharacterized protein</fullName>
    </submittedName>
</protein>
<dbReference type="Proteomes" id="UP000321523">
    <property type="component" value="Unassembled WGS sequence"/>
</dbReference>
<evidence type="ECO:0000313" key="1">
    <source>
        <dbReference type="EMBL" id="GEO40504.1"/>
    </source>
</evidence>
<dbReference type="EMBL" id="BJYZ01000022">
    <property type="protein sequence ID" value="GEO40504.1"/>
    <property type="molecule type" value="Genomic_DNA"/>
</dbReference>
<reference evidence="1 2" key="1">
    <citation type="submission" date="2019-07" db="EMBL/GenBank/DDBJ databases">
        <title>Whole genome shotgun sequence of Skermanella aerolata NBRC 106429.</title>
        <authorList>
            <person name="Hosoyama A."/>
            <person name="Uohara A."/>
            <person name="Ohji S."/>
            <person name="Ichikawa N."/>
        </authorList>
    </citation>
    <scope>NUCLEOTIDE SEQUENCE [LARGE SCALE GENOMIC DNA]</scope>
    <source>
        <strain evidence="1 2">NBRC 106429</strain>
    </source>
</reference>
<comment type="caution">
    <text evidence="1">The sequence shown here is derived from an EMBL/GenBank/DDBJ whole genome shotgun (WGS) entry which is preliminary data.</text>
</comment>
<organism evidence="1 2">
    <name type="scientific">Skermanella aerolata</name>
    <dbReference type="NCBI Taxonomy" id="393310"/>
    <lineage>
        <taxon>Bacteria</taxon>
        <taxon>Pseudomonadati</taxon>
        <taxon>Pseudomonadota</taxon>
        <taxon>Alphaproteobacteria</taxon>
        <taxon>Rhodospirillales</taxon>
        <taxon>Azospirillaceae</taxon>
        <taxon>Skermanella</taxon>
    </lineage>
</organism>
<dbReference type="RefSeq" id="WP_211114091.1">
    <property type="nucleotide sequence ID" value="NZ_BJYZ01000022.1"/>
</dbReference>
<sequence length="49" mass="5395">MITVFSLAQAEIPMTAGITNNMWRNAGFLIFDTLLGNRIVISVSTEEAH</sequence>
<dbReference type="AlphaFoldDB" id="A0A512DVL1"/>
<name>A0A512DVL1_9PROT</name>
<accession>A0A512DVL1</accession>
<proteinExistence type="predicted"/>
<keyword evidence="2" id="KW-1185">Reference proteome</keyword>
<evidence type="ECO:0000313" key="2">
    <source>
        <dbReference type="Proteomes" id="UP000321523"/>
    </source>
</evidence>